<sequence length="303" mass="33730">SGSIVVEVLLLGEVEADSSARHADASHWEALLKPSRQVRAGDRLSLAEGTIIAEVIEKRGEGRHLLKLVHDGRLIDLLWRFGQMPVPPYIKRQGLGSRSGKKEKNPETPPNPTPQTPHPGTLDRERYQTVYAKHEGAVAAPTAGLHFTPELIETLREQGVAVTPITLYVGPGTFRPVRVEELAQHRMEPERYIVPEQTALAIKAARREGRRVIAVGTTTVRTLEYATVDGDVRAGAGLTDLFIYPGYRFKSIDAIITNFHLPCSTLFMLVSAFAGRETMLSTYREAITWRYRFYSYGDAMLIV</sequence>
<dbReference type="EMBL" id="CABIKM010000009">
    <property type="protein sequence ID" value="VUZ84212.1"/>
    <property type="molecule type" value="Genomic_DNA"/>
</dbReference>
<dbReference type="InterPro" id="IPR036100">
    <property type="entry name" value="QueA_sf"/>
</dbReference>
<evidence type="ECO:0000256" key="3">
    <source>
        <dbReference type="ARBA" id="ARBA00011245"/>
    </source>
</evidence>
<evidence type="ECO:0000256" key="9">
    <source>
        <dbReference type="ARBA" id="ARBA00061210"/>
    </source>
</evidence>
<reference evidence="14 15" key="1">
    <citation type="submission" date="2019-07" db="EMBL/GenBank/DDBJ databases">
        <authorList>
            <person name="Cremers G."/>
        </authorList>
    </citation>
    <scope>NUCLEOTIDE SEQUENCE [LARGE SCALE GENOMIC DNA]</scope>
</reference>
<keyword evidence="7" id="KW-0671">Queuosine biosynthesis</keyword>
<dbReference type="PANTHER" id="PTHR30307:SF0">
    <property type="entry name" value="S-ADENOSYLMETHIONINE:TRNA RIBOSYLTRANSFERASE-ISOMERASE"/>
    <property type="match status" value="1"/>
</dbReference>
<evidence type="ECO:0000256" key="7">
    <source>
        <dbReference type="ARBA" id="ARBA00022785"/>
    </source>
</evidence>
<gene>
    <name evidence="14" type="ORF">MELA_00578</name>
</gene>
<keyword evidence="6" id="KW-0949">S-adenosyl-L-methionine</keyword>
<comment type="pathway">
    <text evidence="2">tRNA modification; tRNA-queuosine biosynthesis.</text>
</comment>
<proteinExistence type="inferred from homology"/>
<keyword evidence="15" id="KW-1185">Reference proteome</keyword>
<evidence type="ECO:0000256" key="12">
    <source>
        <dbReference type="ARBA" id="ARBA00076160"/>
    </source>
</evidence>
<keyword evidence="5 14" id="KW-0808">Transferase</keyword>
<dbReference type="Proteomes" id="UP000334340">
    <property type="component" value="Unassembled WGS sequence"/>
</dbReference>
<dbReference type="GO" id="GO:0008616">
    <property type="term" value="P:tRNA queuosine(34) biosynthetic process"/>
    <property type="evidence" value="ECO:0007669"/>
    <property type="project" value="UniProtKB-KW"/>
</dbReference>
<feature type="region of interest" description="Disordered" evidence="13">
    <location>
        <begin position="90"/>
        <end position="122"/>
    </location>
</feature>
<evidence type="ECO:0000256" key="5">
    <source>
        <dbReference type="ARBA" id="ARBA00022679"/>
    </source>
</evidence>
<dbReference type="AlphaFoldDB" id="A0A564ZHS1"/>
<dbReference type="InterPro" id="IPR003699">
    <property type="entry name" value="QueA"/>
</dbReference>
<dbReference type="Gene3D" id="3.40.1780.10">
    <property type="entry name" value="QueA-like"/>
    <property type="match status" value="1"/>
</dbReference>
<dbReference type="PANTHER" id="PTHR30307">
    <property type="entry name" value="S-ADENOSYLMETHIONINE:TRNA RIBOSYLTRANSFERASE-ISOMERASE"/>
    <property type="match status" value="1"/>
</dbReference>
<dbReference type="Gene3D" id="2.40.10.240">
    <property type="entry name" value="QueA-like"/>
    <property type="match status" value="1"/>
</dbReference>
<evidence type="ECO:0000256" key="2">
    <source>
        <dbReference type="ARBA" id="ARBA00004691"/>
    </source>
</evidence>
<feature type="non-terminal residue" evidence="14">
    <location>
        <position position="1"/>
    </location>
</feature>
<keyword evidence="4" id="KW-0963">Cytoplasm</keyword>
<evidence type="ECO:0000256" key="8">
    <source>
        <dbReference type="ARBA" id="ARBA00052751"/>
    </source>
</evidence>
<feature type="compositionally biased region" description="Pro residues" evidence="13">
    <location>
        <begin position="107"/>
        <end position="117"/>
    </location>
</feature>
<keyword evidence="14" id="KW-0413">Isomerase</keyword>
<evidence type="ECO:0000256" key="4">
    <source>
        <dbReference type="ARBA" id="ARBA00022490"/>
    </source>
</evidence>
<evidence type="ECO:0000313" key="14">
    <source>
        <dbReference type="EMBL" id="VUZ84212.1"/>
    </source>
</evidence>
<dbReference type="Pfam" id="PF02547">
    <property type="entry name" value="Queuosine_synth"/>
    <property type="match status" value="1"/>
</dbReference>
<comment type="catalytic activity">
    <reaction evidence="8">
        <text>7-aminomethyl-7-carbaguanosine(34) in tRNA + S-adenosyl-L-methionine = epoxyqueuosine(34) in tRNA + adenine + L-methionine + 2 H(+)</text>
        <dbReference type="Rhea" id="RHEA:32155"/>
        <dbReference type="Rhea" id="RHEA-COMP:10342"/>
        <dbReference type="Rhea" id="RHEA-COMP:18582"/>
        <dbReference type="ChEBI" id="CHEBI:15378"/>
        <dbReference type="ChEBI" id="CHEBI:16708"/>
        <dbReference type="ChEBI" id="CHEBI:57844"/>
        <dbReference type="ChEBI" id="CHEBI:59789"/>
        <dbReference type="ChEBI" id="CHEBI:82833"/>
        <dbReference type="ChEBI" id="CHEBI:194443"/>
        <dbReference type="EC" id="2.4.99.17"/>
    </reaction>
</comment>
<evidence type="ECO:0000313" key="15">
    <source>
        <dbReference type="Proteomes" id="UP000334340"/>
    </source>
</evidence>
<evidence type="ECO:0000256" key="13">
    <source>
        <dbReference type="SAM" id="MobiDB-lite"/>
    </source>
</evidence>
<dbReference type="GO" id="GO:0005737">
    <property type="term" value="C:cytoplasm"/>
    <property type="evidence" value="ECO:0007669"/>
    <property type="project" value="UniProtKB-SubCell"/>
</dbReference>
<protein>
    <recommendedName>
        <fullName evidence="11">S-adenosylmethionine:tRNA ribosyltransferase-isomerase</fullName>
        <ecNumber evidence="10">2.4.99.17</ecNumber>
    </recommendedName>
    <alternativeName>
        <fullName evidence="12">Queuosine biosynthesis protein QueA</fullName>
    </alternativeName>
</protein>
<keyword evidence="14" id="KW-0328">Glycosyltransferase</keyword>
<accession>A0A564ZHS1</accession>
<evidence type="ECO:0000256" key="10">
    <source>
        <dbReference type="ARBA" id="ARBA00066503"/>
    </source>
</evidence>
<dbReference type="SUPFAM" id="SSF111337">
    <property type="entry name" value="QueA-like"/>
    <property type="match status" value="1"/>
</dbReference>
<dbReference type="GO" id="GO:0051075">
    <property type="term" value="F:S-adenosylmethionine:tRNA ribosyltransferase-isomerase activity"/>
    <property type="evidence" value="ECO:0007669"/>
    <property type="project" value="UniProtKB-EC"/>
</dbReference>
<evidence type="ECO:0000256" key="6">
    <source>
        <dbReference type="ARBA" id="ARBA00022691"/>
    </source>
</evidence>
<evidence type="ECO:0000256" key="11">
    <source>
        <dbReference type="ARBA" id="ARBA00069325"/>
    </source>
</evidence>
<comment type="similarity">
    <text evidence="9">Belongs to the QueA family.</text>
</comment>
<name>A0A564ZHS1_9BACT</name>
<dbReference type="InterPro" id="IPR042119">
    <property type="entry name" value="QueA_dom2"/>
</dbReference>
<comment type="subunit">
    <text evidence="3">Monomer.</text>
</comment>
<dbReference type="EC" id="2.4.99.17" evidence="10"/>
<evidence type="ECO:0000256" key="1">
    <source>
        <dbReference type="ARBA" id="ARBA00004496"/>
    </source>
</evidence>
<dbReference type="InterPro" id="IPR042118">
    <property type="entry name" value="QueA_dom1"/>
</dbReference>
<dbReference type="FunFam" id="3.40.1780.10:FF:000001">
    <property type="entry name" value="S-adenosylmethionine:tRNA ribosyltransferase-isomerase"/>
    <property type="match status" value="1"/>
</dbReference>
<comment type="subcellular location">
    <subcellularLocation>
        <location evidence="1">Cytoplasm</location>
    </subcellularLocation>
</comment>
<organism evidence="14 15">
    <name type="scientific">Candidatus Methylomirabilis lanthanidiphila</name>
    <dbReference type="NCBI Taxonomy" id="2211376"/>
    <lineage>
        <taxon>Bacteria</taxon>
        <taxon>Candidatus Methylomirabilota</taxon>
        <taxon>Candidatus Methylomirabilia</taxon>
        <taxon>Candidatus Methylomirabilales</taxon>
        <taxon>Candidatus Methylomirabilaceae</taxon>
        <taxon>Candidatus Methylomirabilis</taxon>
    </lineage>
</organism>